<feature type="transmembrane region" description="Helical" evidence="7">
    <location>
        <begin position="223"/>
        <end position="245"/>
    </location>
</feature>
<protein>
    <recommendedName>
        <fullName evidence="10">Progestin and adipoQ receptor family member 4</fullName>
    </recommendedName>
</protein>
<feature type="transmembrane region" description="Helical" evidence="7">
    <location>
        <begin position="164"/>
        <end position="183"/>
    </location>
</feature>
<dbReference type="EMBL" id="OV121134">
    <property type="protein sequence ID" value="CAH0552553.1"/>
    <property type="molecule type" value="Genomic_DNA"/>
</dbReference>
<feature type="binding site" evidence="6">
    <location>
        <position position="120"/>
    </location>
    <ligand>
        <name>Zn(2+)</name>
        <dbReference type="ChEBI" id="CHEBI:29105"/>
    </ligand>
</feature>
<gene>
    <name evidence="8" type="ORF">MELIAE_LOCUS4748</name>
</gene>
<dbReference type="GO" id="GO:0038023">
    <property type="term" value="F:signaling receptor activity"/>
    <property type="evidence" value="ECO:0007669"/>
    <property type="project" value="TreeGrafter"/>
</dbReference>
<accession>A0A9P0B091</accession>
<feature type="binding site" evidence="6">
    <location>
        <position position="261"/>
    </location>
    <ligand>
        <name>Zn(2+)</name>
        <dbReference type="ChEBI" id="CHEBI:29105"/>
    </ligand>
</feature>
<evidence type="ECO:0000256" key="2">
    <source>
        <dbReference type="ARBA" id="ARBA00007018"/>
    </source>
</evidence>
<evidence type="ECO:0000256" key="1">
    <source>
        <dbReference type="ARBA" id="ARBA00004141"/>
    </source>
</evidence>
<evidence type="ECO:0000313" key="9">
    <source>
        <dbReference type="Proteomes" id="UP001154078"/>
    </source>
</evidence>
<keyword evidence="6" id="KW-0479">Metal-binding</keyword>
<dbReference type="PANTHER" id="PTHR20855:SF138">
    <property type="entry name" value="PROGESTIN AND ADIPOQ RECEPTOR FAMILY MEMBER 4"/>
    <property type="match status" value="1"/>
</dbReference>
<evidence type="ECO:0000256" key="3">
    <source>
        <dbReference type="ARBA" id="ARBA00022692"/>
    </source>
</evidence>
<keyword evidence="3 7" id="KW-0812">Transmembrane</keyword>
<feature type="transmembrane region" description="Helical" evidence="7">
    <location>
        <begin position="73"/>
        <end position="94"/>
    </location>
</feature>
<comment type="subcellular location">
    <subcellularLocation>
        <location evidence="1">Membrane</location>
        <topology evidence="1">Multi-pass membrane protein</topology>
    </subcellularLocation>
</comment>
<dbReference type="PANTHER" id="PTHR20855">
    <property type="entry name" value="ADIPOR/PROGESTIN RECEPTOR-RELATED"/>
    <property type="match status" value="1"/>
</dbReference>
<proteinExistence type="inferred from homology"/>
<keyword evidence="5 7" id="KW-0472">Membrane</keyword>
<dbReference type="AlphaFoldDB" id="A0A9P0B091"/>
<feature type="transmembrane region" description="Helical" evidence="7">
    <location>
        <begin position="131"/>
        <end position="152"/>
    </location>
</feature>
<sequence length="295" mass="34406">MPEANTNNLNRFYSKNTCQDDKEYRKKSELLHWKDMPRHLQFNPYIYTGYRPLLSAWGCINSIFYVHNETINILTHAIPIIYILFTVPQTLPWSNINLRFLAWCHIAGLICPWVGSFFYHVFMNLERGENIYYKLLQIDMLGIWISQSFGAMPMVTATTYCLPYILRIFLLTSYCMLSVYGLFKALTAWSPWERRLCFLLPFIMRIWLWILRVSSWGGGDPNAFSHVLLQDIVSIMGGAIGAMHIPEKWFPGSVDMYLNSHNIMHILVVVAVYSMHTATMKDLMWMSRVNCSGNL</sequence>
<feature type="binding site" evidence="6">
    <location>
        <position position="265"/>
    </location>
    <ligand>
        <name>Zn(2+)</name>
        <dbReference type="ChEBI" id="CHEBI:29105"/>
    </ligand>
</feature>
<evidence type="ECO:0000256" key="7">
    <source>
        <dbReference type="SAM" id="Phobius"/>
    </source>
</evidence>
<reference evidence="8" key="1">
    <citation type="submission" date="2021-12" db="EMBL/GenBank/DDBJ databases">
        <authorList>
            <person name="King R."/>
        </authorList>
    </citation>
    <scope>NUCLEOTIDE SEQUENCE</scope>
</reference>
<feature type="transmembrane region" description="Helical" evidence="7">
    <location>
        <begin position="100"/>
        <end position="119"/>
    </location>
</feature>
<feature type="transmembrane region" description="Helical" evidence="7">
    <location>
        <begin position="195"/>
        <end position="211"/>
    </location>
</feature>
<evidence type="ECO:0000256" key="4">
    <source>
        <dbReference type="ARBA" id="ARBA00022989"/>
    </source>
</evidence>
<dbReference type="GO" id="GO:0046872">
    <property type="term" value="F:metal ion binding"/>
    <property type="evidence" value="ECO:0007669"/>
    <property type="project" value="UniProtKB-KW"/>
</dbReference>
<keyword evidence="6" id="KW-0862">Zinc</keyword>
<evidence type="ECO:0000256" key="6">
    <source>
        <dbReference type="PIRSR" id="PIRSR604254-1"/>
    </source>
</evidence>
<organism evidence="8 9">
    <name type="scientific">Brassicogethes aeneus</name>
    <name type="common">Rape pollen beetle</name>
    <name type="synonym">Meligethes aeneus</name>
    <dbReference type="NCBI Taxonomy" id="1431903"/>
    <lineage>
        <taxon>Eukaryota</taxon>
        <taxon>Metazoa</taxon>
        <taxon>Ecdysozoa</taxon>
        <taxon>Arthropoda</taxon>
        <taxon>Hexapoda</taxon>
        <taxon>Insecta</taxon>
        <taxon>Pterygota</taxon>
        <taxon>Neoptera</taxon>
        <taxon>Endopterygota</taxon>
        <taxon>Coleoptera</taxon>
        <taxon>Polyphaga</taxon>
        <taxon>Cucujiformia</taxon>
        <taxon>Nitidulidae</taxon>
        <taxon>Meligethinae</taxon>
        <taxon>Brassicogethes</taxon>
    </lineage>
</organism>
<dbReference type="Pfam" id="PF03006">
    <property type="entry name" value="HlyIII"/>
    <property type="match status" value="1"/>
</dbReference>
<dbReference type="OrthoDB" id="535992at2759"/>
<evidence type="ECO:0000256" key="5">
    <source>
        <dbReference type="ARBA" id="ARBA00023136"/>
    </source>
</evidence>
<dbReference type="Proteomes" id="UP001154078">
    <property type="component" value="Chromosome 3"/>
</dbReference>
<evidence type="ECO:0000313" key="8">
    <source>
        <dbReference type="EMBL" id="CAH0552553.1"/>
    </source>
</evidence>
<comment type="similarity">
    <text evidence="2">Belongs to the ADIPOR family.</text>
</comment>
<dbReference type="GO" id="GO:0016020">
    <property type="term" value="C:membrane"/>
    <property type="evidence" value="ECO:0007669"/>
    <property type="project" value="UniProtKB-SubCell"/>
</dbReference>
<feature type="transmembrane region" description="Helical" evidence="7">
    <location>
        <begin position="257"/>
        <end position="276"/>
    </location>
</feature>
<keyword evidence="9" id="KW-1185">Reference proteome</keyword>
<name>A0A9P0B091_BRAAE</name>
<keyword evidence="4 7" id="KW-1133">Transmembrane helix</keyword>
<dbReference type="InterPro" id="IPR004254">
    <property type="entry name" value="AdipoR/HlyIII-related"/>
</dbReference>
<evidence type="ECO:0008006" key="10">
    <source>
        <dbReference type="Google" id="ProtNLM"/>
    </source>
</evidence>